<evidence type="ECO:0000313" key="4">
    <source>
        <dbReference type="Proteomes" id="UP000005240"/>
    </source>
</evidence>
<dbReference type="Proteomes" id="UP000005240">
    <property type="component" value="Unassembled WGS sequence"/>
</dbReference>
<reference evidence="2" key="2">
    <citation type="submission" date="2016-05" db="EMBL/GenBank/DDBJ databases">
        <title>Comparative analysis highlights variable genome content of wheat rusts and divergence of the mating loci.</title>
        <authorList>
            <person name="Cuomo C.A."/>
            <person name="Bakkeren G."/>
            <person name="Szabo L."/>
            <person name="Khalil H."/>
            <person name="Joly D."/>
            <person name="Goldberg J."/>
            <person name="Young S."/>
            <person name="Zeng Q."/>
            <person name="Fellers J."/>
        </authorList>
    </citation>
    <scope>NUCLEOTIDE SEQUENCE [LARGE SCALE GENOMIC DNA]</scope>
    <source>
        <strain evidence="2">1-1 BBBD Race 1</strain>
    </source>
</reference>
<dbReference type="STRING" id="630390.A0A180GP72"/>
<proteinExistence type="predicted"/>
<dbReference type="VEuPathDB" id="FungiDB:PTTG_10104"/>
<feature type="compositionally biased region" description="Basic and acidic residues" evidence="1">
    <location>
        <begin position="278"/>
        <end position="289"/>
    </location>
</feature>
<feature type="compositionally biased region" description="Polar residues" evidence="1">
    <location>
        <begin position="37"/>
        <end position="54"/>
    </location>
</feature>
<reference evidence="3 4" key="3">
    <citation type="journal article" date="2017" name="G3 (Bethesda)">
        <title>Comparative analysis highlights variable genome content of wheat rusts and divergence of the mating loci.</title>
        <authorList>
            <person name="Cuomo C.A."/>
            <person name="Bakkeren G."/>
            <person name="Khalil H.B."/>
            <person name="Panwar V."/>
            <person name="Joly D."/>
            <person name="Linning R."/>
            <person name="Sakthikumar S."/>
            <person name="Song X."/>
            <person name="Adiconis X."/>
            <person name="Fan L."/>
            <person name="Goldberg J.M."/>
            <person name="Levin J.Z."/>
            <person name="Young S."/>
            <person name="Zeng Q."/>
            <person name="Anikster Y."/>
            <person name="Bruce M."/>
            <person name="Wang M."/>
            <person name="Yin C."/>
            <person name="McCallum B."/>
            <person name="Szabo L.J."/>
            <person name="Hulbert S."/>
            <person name="Chen X."/>
            <person name="Fellers J.P."/>
        </authorList>
    </citation>
    <scope>NUCLEOTIDE SEQUENCE</scope>
    <source>
        <strain evidence="4">Isolate 1-1 / race 1 (BBBD)</strain>
        <strain evidence="3">isolate 1-1 / race 1 (BBBD)</strain>
    </source>
</reference>
<evidence type="ECO:0000313" key="2">
    <source>
        <dbReference type="EMBL" id="OAV94617.1"/>
    </source>
</evidence>
<accession>A0A180GP72</accession>
<evidence type="ECO:0000256" key="1">
    <source>
        <dbReference type="SAM" id="MobiDB-lite"/>
    </source>
</evidence>
<feature type="compositionally biased region" description="Polar residues" evidence="1">
    <location>
        <begin position="178"/>
        <end position="212"/>
    </location>
</feature>
<feature type="compositionally biased region" description="Pro residues" evidence="1">
    <location>
        <begin position="218"/>
        <end position="227"/>
    </location>
</feature>
<evidence type="ECO:0000313" key="3">
    <source>
        <dbReference type="EnsemblFungi" id="PTTG_10104-t43_1-p1"/>
    </source>
</evidence>
<feature type="region of interest" description="Disordered" evidence="1">
    <location>
        <begin position="127"/>
        <end position="339"/>
    </location>
</feature>
<feature type="compositionally biased region" description="Basic residues" evidence="1">
    <location>
        <begin position="148"/>
        <end position="163"/>
    </location>
</feature>
<dbReference type="EMBL" id="ADAS02000038">
    <property type="protein sequence ID" value="OAV94617.1"/>
    <property type="molecule type" value="Genomic_DNA"/>
</dbReference>
<reference evidence="2" key="1">
    <citation type="submission" date="2009-11" db="EMBL/GenBank/DDBJ databases">
        <authorList>
            <consortium name="The Broad Institute Genome Sequencing Platform"/>
            <person name="Ward D."/>
            <person name="Feldgarden M."/>
            <person name="Earl A."/>
            <person name="Young S.K."/>
            <person name="Zeng Q."/>
            <person name="Koehrsen M."/>
            <person name="Alvarado L."/>
            <person name="Berlin A."/>
            <person name="Bochicchio J."/>
            <person name="Borenstein D."/>
            <person name="Chapman S.B."/>
            <person name="Chen Z."/>
            <person name="Engels R."/>
            <person name="Freedman E."/>
            <person name="Gellesch M."/>
            <person name="Goldberg J."/>
            <person name="Griggs A."/>
            <person name="Gujja S."/>
            <person name="Heilman E."/>
            <person name="Heiman D."/>
            <person name="Hepburn T."/>
            <person name="Howarth C."/>
            <person name="Jen D."/>
            <person name="Larson L."/>
            <person name="Lewis B."/>
            <person name="Mehta T."/>
            <person name="Park D."/>
            <person name="Pearson M."/>
            <person name="Roberts A."/>
            <person name="Saif S."/>
            <person name="Shea T."/>
            <person name="Shenoy N."/>
            <person name="Sisk P."/>
            <person name="Stolte C."/>
            <person name="Sykes S."/>
            <person name="Thomson T."/>
            <person name="Walk T."/>
            <person name="White J."/>
            <person name="Yandava C."/>
            <person name="Izard J."/>
            <person name="Baranova O.V."/>
            <person name="Blanton J.M."/>
            <person name="Tanner A.C."/>
            <person name="Dewhirst F.E."/>
            <person name="Haas B."/>
            <person name="Nusbaum C."/>
            <person name="Birren B."/>
        </authorList>
    </citation>
    <scope>NUCLEOTIDE SEQUENCE [LARGE SCALE GENOMIC DNA]</scope>
    <source>
        <strain evidence="2">1-1 BBBD Race 1</strain>
    </source>
</reference>
<feature type="region of interest" description="Disordered" evidence="1">
    <location>
        <begin position="1"/>
        <end position="62"/>
    </location>
</feature>
<gene>
    <name evidence="2" type="ORF">PTTG_10104</name>
</gene>
<dbReference type="AlphaFoldDB" id="A0A180GP72"/>
<feature type="compositionally biased region" description="Polar residues" evidence="1">
    <location>
        <begin position="316"/>
        <end position="339"/>
    </location>
</feature>
<sequence length="768" mass="83090">MSTNPAAHPPPAPASPHSNMDESLSSATPPQLGPRTESPSAVSAQQDIDQNLAQRQLPAPSFEEFALQNTPAPAPSSLNPDQSILQTEIEEITAEEFGRSIDAAARSAAEILALKLPRSCKRVAEDLASSLTQSKRLADPSPASSRNLHAKSSRPRLRRKRATKPPSVKPVDLLTKLVVSSTPNVSSAQGQPAGSEPTSLSAPPYQNATSAISAPPTDSNPPAPASPVNPWDTPDSPSATGLGSLHVIQPSDLPLSNLPAPDDSPSAPIGLGLVHSTDSLHPDRPDASTRSKPTSPNLFKPASPSAEANSASATAQEKSTTSHIDSTDNQQHNSTAGANQVQVTIIKADDIRTQVRDIHHRFTGTKPSWSKYQTTWQSLGPLLHNHARAMHQPPPAPPNFNLQRTACSYAMWIQTITALADKFLSPSHHEQWYCPDLIDFPRLTSFGDKKIEHRPGSFIPTVTKTPHPESTIVRGLFRLLHPPQRLHNDWARIVAASVELMAENLFRPPPPVSPHQEENHITHGVVALSYLDAVKNSSSSFDPATGVDDPSLPPAERLHSVDVLHEFRNLIIDVLMAYIIIQTHYLSEAPLNAAQRKANVRANQLSSEPAAGAIASVQTTPSDLAKQSAEAGKKLQQYQGKQNYQPLVYFVLAGVRGLFITSRDHRIAGLSTCMSFLQAMSIITRNSTTTHTIDEPIWKHLSAYLLTVFLPVFQSPNEICPLDKVKVPTRVELAEAITNDFLNHWQALNPASPFLLPHAAPQITNPAP</sequence>
<organism evidence="2">
    <name type="scientific">Puccinia triticina (isolate 1-1 / race 1 (BBBD))</name>
    <name type="common">Brown leaf rust fungus</name>
    <dbReference type="NCBI Taxonomy" id="630390"/>
    <lineage>
        <taxon>Eukaryota</taxon>
        <taxon>Fungi</taxon>
        <taxon>Dikarya</taxon>
        <taxon>Basidiomycota</taxon>
        <taxon>Pucciniomycotina</taxon>
        <taxon>Pucciniomycetes</taxon>
        <taxon>Pucciniales</taxon>
        <taxon>Pucciniaceae</taxon>
        <taxon>Puccinia</taxon>
    </lineage>
</organism>
<dbReference type="OrthoDB" id="2518989at2759"/>
<protein>
    <submittedName>
        <fullName evidence="2 3">Uncharacterized protein</fullName>
    </submittedName>
</protein>
<reference evidence="3" key="4">
    <citation type="submission" date="2025-05" db="UniProtKB">
        <authorList>
            <consortium name="EnsemblFungi"/>
        </authorList>
    </citation>
    <scope>IDENTIFICATION</scope>
    <source>
        <strain evidence="3">isolate 1-1 / race 1 (BBBD)</strain>
    </source>
</reference>
<dbReference type="EnsemblFungi" id="PTTG_10104-t43_1">
    <property type="protein sequence ID" value="PTTG_10104-t43_1-p1"/>
    <property type="gene ID" value="PTTG_10104"/>
</dbReference>
<feature type="compositionally biased region" description="Low complexity" evidence="1">
    <location>
        <begin position="302"/>
        <end position="315"/>
    </location>
</feature>
<name>A0A180GP72_PUCT1</name>
<keyword evidence="4" id="KW-1185">Reference proteome</keyword>